<dbReference type="GO" id="GO:0009082">
    <property type="term" value="P:branched-chain amino acid biosynthetic process"/>
    <property type="evidence" value="ECO:0007669"/>
    <property type="project" value="UniProtKB-KW"/>
</dbReference>
<gene>
    <name evidence="3" type="ORF">MACH21_01370</name>
</gene>
<dbReference type="InterPro" id="IPR050571">
    <property type="entry name" value="Class-IV_PLP-Dep_Aminotrnsfr"/>
</dbReference>
<dbReference type="PANTHER" id="PTHR42743">
    <property type="entry name" value="AMINO-ACID AMINOTRANSFERASE"/>
    <property type="match status" value="1"/>
</dbReference>
<evidence type="ECO:0000256" key="2">
    <source>
        <dbReference type="ARBA" id="ARBA00023304"/>
    </source>
</evidence>
<keyword evidence="2" id="KW-0100">Branched-chain amino acid biosynthesis</keyword>
<dbReference type="KEGG" id="rmai:MACH21_01370"/>
<dbReference type="Gene3D" id="3.40.50.300">
    <property type="entry name" value="P-loop containing nucleotide triphosphate hydrolases"/>
    <property type="match status" value="1"/>
</dbReference>
<keyword evidence="3" id="KW-0032">Aminotransferase</keyword>
<organism evidence="3 4">
    <name type="scientific">Roseicyclus marinus</name>
    <dbReference type="NCBI Taxonomy" id="2161673"/>
    <lineage>
        <taxon>Bacteria</taxon>
        <taxon>Pseudomonadati</taxon>
        <taxon>Pseudomonadota</taxon>
        <taxon>Alphaproteobacteria</taxon>
        <taxon>Rhodobacterales</taxon>
        <taxon>Roseobacteraceae</taxon>
        <taxon>Roseicyclus</taxon>
    </lineage>
</organism>
<keyword evidence="2" id="KW-0028">Amino-acid biosynthesis</keyword>
<protein>
    <submittedName>
        <fullName evidence="3">Branched chain amino acid aminotransferase</fullName>
    </submittedName>
</protein>
<dbReference type="PANTHER" id="PTHR42743:SF11">
    <property type="entry name" value="AMINODEOXYCHORISMATE LYASE"/>
    <property type="match status" value="1"/>
</dbReference>
<proteinExistence type="inferred from homology"/>
<comment type="similarity">
    <text evidence="1">Belongs to the class-IV pyridoxal-phosphate-dependent aminotransferase family.</text>
</comment>
<dbReference type="RefSeq" id="WP_338273431.1">
    <property type="nucleotide sequence ID" value="NZ_AP027266.1"/>
</dbReference>
<dbReference type="SUPFAM" id="SSF52540">
    <property type="entry name" value="P-loop containing nucleoside triphosphate hydrolases"/>
    <property type="match status" value="1"/>
</dbReference>
<dbReference type="Pfam" id="PF19798">
    <property type="entry name" value="Sulfotransfer_5"/>
    <property type="match status" value="1"/>
</dbReference>
<dbReference type="EMBL" id="AP027266">
    <property type="protein sequence ID" value="BDW83960.1"/>
    <property type="molecule type" value="Genomic_DNA"/>
</dbReference>
<dbReference type="InterPro" id="IPR027417">
    <property type="entry name" value="P-loop_NTPase"/>
</dbReference>
<evidence type="ECO:0000256" key="1">
    <source>
        <dbReference type="ARBA" id="ARBA00009320"/>
    </source>
</evidence>
<keyword evidence="3" id="KW-0808">Transferase</keyword>
<sequence length="235" mass="25547">MKIAMWSGPRNLSTAMMYAFAARGDCAVWDEPFYAPYLAATGADHPMAAEIMAAHETDPARVAARCAGPVPDGRAHFYMKHMPHHMVAGFPLDWAEGCVNVHLIRHPARVIASYAEKRGEMTLEDIGFPQQMALWERLPGPVIDSADIRADPGGALGRLCAEIGLAFSEAMLGWPEGPRPYDGVWAAHWYNAVHRSTGFAGAEGALPEVPEGRRALLEAALPIYEAMKARALRTG</sequence>
<dbReference type="GO" id="GO:0008483">
    <property type="term" value="F:transaminase activity"/>
    <property type="evidence" value="ECO:0007669"/>
    <property type="project" value="UniProtKB-KW"/>
</dbReference>
<evidence type="ECO:0000313" key="3">
    <source>
        <dbReference type="EMBL" id="BDW83960.1"/>
    </source>
</evidence>
<evidence type="ECO:0000313" key="4">
    <source>
        <dbReference type="Proteomes" id="UP001337723"/>
    </source>
</evidence>
<name>A0AA48H339_9RHOB</name>
<dbReference type="AlphaFoldDB" id="A0AA48H339"/>
<accession>A0AA48H339</accession>
<reference evidence="3 4" key="1">
    <citation type="submission" date="2023-01" db="EMBL/GenBank/DDBJ databases">
        <title>Complete genome sequence of Roseicyclus marinus strain Dej080120_10.</title>
        <authorList>
            <person name="Ueki S."/>
            <person name="Maruyama F."/>
        </authorList>
    </citation>
    <scope>NUCLEOTIDE SEQUENCE [LARGE SCALE GENOMIC DNA]</scope>
    <source>
        <strain evidence="3 4">Dej080120_10</strain>
    </source>
</reference>
<dbReference type="Proteomes" id="UP001337723">
    <property type="component" value="Chromosome"/>
</dbReference>
<keyword evidence="4" id="KW-1185">Reference proteome</keyword>